<feature type="compositionally biased region" description="Pro residues" evidence="1">
    <location>
        <begin position="32"/>
        <end position="42"/>
    </location>
</feature>
<evidence type="ECO:0000313" key="3">
    <source>
        <dbReference type="Proteomes" id="UP001189429"/>
    </source>
</evidence>
<feature type="region of interest" description="Disordered" evidence="1">
    <location>
        <begin position="788"/>
        <end position="823"/>
    </location>
</feature>
<feature type="compositionally biased region" description="Low complexity" evidence="1">
    <location>
        <begin position="852"/>
        <end position="862"/>
    </location>
</feature>
<feature type="region of interest" description="Disordered" evidence="1">
    <location>
        <begin position="139"/>
        <end position="164"/>
    </location>
</feature>
<reference evidence="2" key="1">
    <citation type="submission" date="2023-10" db="EMBL/GenBank/DDBJ databases">
        <authorList>
            <person name="Chen Y."/>
            <person name="Shah S."/>
            <person name="Dougan E. K."/>
            <person name="Thang M."/>
            <person name="Chan C."/>
        </authorList>
    </citation>
    <scope>NUCLEOTIDE SEQUENCE [LARGE SCALE GENOMIC DNA]</scope>
</reference>
<feature type="compositionally biased region" description="Low complexity" evidence="1">
    <location>
        <begin position="894"/>
        <end position="909"/>
    </location>
</feature>
<proteinExistence type="predicted"/>
<feature type="region of interest" description="Disordered" evidence="1">
    <location>
        <begin position="869"/>
        <end position="933"/>
    </location>
</feature>
<keyword evidence="3" id="KW-1185">Reference proteome</keyword>
<gene>
    <name evidence="2" type="ORF">PCOR1329_LOCUS9568</name>
</gene>
<feature type="region of interest" description="Disordered" evidence="1">
    <location>
        <begin position="70"/>
        <end position="100"/>
    </location>
</feature>
<accession>A0ABN9Q7T4</accession>
<evidence type="ECO:0000313" key="2">
    <source>
        <dbReference type="EMBL" id="CAK0801852.1"/>
    </source>
</evidence>
<feature type="compositionally biased region" description="Pro residues" evidence="1">
    <location>
        <begin position="811"/>
        <end position="820"/>
    </location>
</feature>
<name>A0ABN9Q7T4_9DINO</name>
<dbReference type="EMBL" id="CAUYUJ010002669">
    <property type="protein sequence ID" value="CAK0801852.1"/>
    <property type="molecule type" value="Genomic_DNA"/>
</dbReference>
<feature type="non-terminal residue" evidence="2">
    <location>
        <position position="933"/>
    </location>
</feature>
<feature type="compositionally biased region" description="Low complexity" evidence="1">
    <location>
        <begin position="921"/>
        <end position="933"/>
    </location>
</feature>
<protein>
    <recommendedName>
        <fullName evidence="4">Sfi1 spindle body domain-containing protein</fullName>
    </recommendedName>
</protein>
<sequence>GPSAHSALAGRSGRPLAEVPTAPLSPWGLAPRMPPTPAPPVRPSNLSASAARSDAAWLWMEGHGGGCSASSFWHEPGERPPSSVSTALRGAAPDRSGTGHSELAATERLLPRAPSISHLHSSLDIDTLSLLEAPGATTASPDALARTSDVPPAGVTSPQHSEAGSAGHVVAEAFAYRRCLSAAVHGWRGTARLCAALRRLVSLRASHLVAAVLDRWRAAAGEVAWESRVACEAAEHLRQRLRELFGQHVLREWLLASRRRGQLLRLQSEAASDVAREACRSGLGWWMQWRGQRRDMRDLETTAAECHREARLRAALGQWRAMPPQQLAQRRHRLRSQQQAARRARSAALARWRACGARLRGPARCGTALRAARRRGLLARGLARWRATLVAPHAERRRGARQLRRAAARRGLQTTWAAWCRFARVLRTGRQMAERRRVDGLMRGAWGALRAVVRRRSLTRVSRGWADVRRARAQLGRGWASWREWLANTGRAQSMRNEAQLLATWRWLRLSWGDSHRAWGNVNAVPLPPFAARGARLAADLLLPVAPLALRPSAAPVRRCELLAHFATAVQRWLFRGWFREVRRVQEVGLSSSLTSVRRTFAAWCVATARRHRVRRCGDRIVELRAARLRVSCARGWHLACRRRAALQRTAEQVASACSWCTRRRAVDCWRAARAREASVRTVGDSIVRRVAAGLLRRAFGALRGRWRQKHHGALLSRLADLLLRTEVPHPRRAAGAADALAREGTAAPGGRPAAGAAVDGLLAAMAQVAPRGTGPPGPLRQGASERELRAGAQGAPGVGWRRGRRRAPAAPGPAPPVGAEPPGRVAVPAALARLRARACPPVAGRGRRGAARGAPEGARAPAAVEVRGRAGGGVPADPAAGARQARGHGLGGLAVARARGPGRAAGPPRRARAPAPAAPPGRLAARGAARRP</sequence>
<feature type="region of interest" description="Disordered" evidence="1">
    <location>
        <begin position="1"/>
        <end position="47"/>
    </location>
</feature>
<feature type="non-terminal residue" evidence="2">
    <location>
        <position position="1"/>
    </location>
</feature>
<comment type="caution">
    <text evidence="2">The sequence shown here is derived from an EMBL/GenBank/DDBJ whole genome shotgun (WGS) entry which is preliminary data.</text>
</comment>
<evidence type="ECO:0000256" key="1">
    <source>
        <dbReference type="SAM" id="MobiDB-lite"/>
    </source>
</evidence>
<evidence type="ECO:0008006" key="4">
    <source>
        <dbReference type="Google" id="ProtNLM"/>
    </source>
</evidence>
<feature type="region of interest" description="Disordered" evidence="1">
    <location>
        <begin position="843"/>
        <end position="862"/>
    </location>
</feature>
<organism evidence="2 3">
    <name type="scientific">Prorocentrum cordatum</name>
    <dbReference type="NCBI Taxonomy" id="2364126"/>
    <lineage>
        <taxon>Eukaryota</taxon>
        <taxon>Sar</taxon>
        <taxon>Alveolata</taxon>
        <taxon>Dinophyceae</taxon>
        <taxon>Prorocentrales</taxon>
        <taxon>Prorocentraceae</taxon>
        <taxon>Prorocentrum</taxon>
    </lineage>
</organism>
<dbReference type="Proteomes" id="UP001189429">
    <property type="component" value="Unassembled WGS sequence"/>
</dbReference>